<dbReference type="EnsemblMetazoa" id="GPPI040921-RA">
    <property type="protein sequence ID" value="GPPI040921-PA"/>
    <property type="gene ID" value="GPPI040921"/>
</dbReference>
<dbReference type="EMBL" id="JXJN01020705">
    <property type="status" value="NOT_ANNOTATED_CDS"/>
    <property type="molecule type" value="Genomic_DNA"/>
</dbReference>
<dbReference type="EMBL" id="JXJN01020706">
    <property type="status" value="NOT_ANNOTATED_CDS"/>
    <property type="molecule type" value="Genomic_DNA"/>
</dbReference>
<accession>A0A1B0BUI7</accession>
<proteinExistence type="predicted"/>
<name>A0A1B0BUI7_9MUSC</name>
<dbReference type="Proteomes" id="UP000092460">
    <property type="component" value="Unassembled WGS sequence"/>
</dbReference>
<dbReference type="VEuPathDB" id="VectorBase:GPPI040921"/>
<organism evidence="1 2">
    <name type="scientific">Glossina palpalis gambiensis</name>
    <dbReference type="NCBI Taxonomy" id="67801"/>
    <lineage>
        <taxon>Eukaryota</taxon>
        <taxon>Metazoa</taxon>
        <taxon>Ecdysozoa</taxon>
        <taxon>Arthropoda</taxon>
        <taxon>Hexapoda</taxon>
        <taxon>Insecta</taxon>
        <taxon>Pterygota</taxon>
        <taxon>Neoptera</taxon>
        <taxon>Endopterygota</taxon>
        <taxon>Diptera</taxon>
        <taxon>Brachycera</taxon>
        <taxon>Muscomorpha</taxon>
        <taxon>Hippoboscoidea</taxon>
        <taxon>Glossinidae</taxon>
        <taxon>Glossina</taxon>
    </lineage>
</organism>
<reference evidence="2" key="1">
    <citation type="submission" date="2015-01" db="EMBL/GenBank/DDBJ databases">
        <authorList>
            <person name="Aksoy S."/>
            <person name="Warren W."/>
            <person name="Wilson R.K."/>
        </authorList>
    </citation>
    <scope>NUCLEOTIDE SEQUENCE [LARGE SCALE GENOMIC DNA]</scope>
    <source>
        <strain evidence="2">IAEA</strain>
    </source>
</reference>
<evidence type="ECO:0000313" key="2">
    <source>
        <dbReference type="Proteomes" id="UP000092460"/>
    </source>
</evidence>
<sequence length="96" mass="10747">MDDADKDQKILLPPCFCLCMTIGIPSLVTGPMPSHKRRPNCAIFFGHSFIDSDSRDDSEKWVHLRENSQRALENFSPVANSVNDHQTTDILAACKT</sequence>
<reference evidence="1" key="2">
    <citation type="submission" date="2020-05" db="UniProtKB">
        <authorList>
            <consortium name="EnsemblMetazoa"/>
        </authorList>
    </citation>
    <scope>IDENTIFICATION</scope>
    <source>
        <strain evidence="1">IAEA</strain>
    </source>
</reference>
<protein>
    <submittedName>
        <fullName evidence="1">Uncharacterized protein</fullName>
    </submittedName>
</protein>
<evidence type="ECO:0000313" key="1">
    <source>
        <dbReference type="EnsemblMetazoa" id="GPPI040921-PA"/>
    </source>
</evidence>
<keyword evidence="2" id="KW-1185">Reference proteome</keyword>
<dbReference type="AlphaFoldDB" id="A0A1B0BUI7"/>